<sequence>MKQKNKLRAITESYPDVHHVLQKTFRQDVGRPPVDDASPDLLATIEEIAAIGGAGDDRRKTESIRTCLTLDDLRETLKTKAYYIKRTTLYYRLLPRRALSVDGKKHVRTVNVRLQKPQNYLHKKHEDGYFAAIAIRFAKDFSFIVW</sequence>
<evidence type="ECO:0000313" key="2">
    <source>
        <dbReference type="Proteomes" id="UP000663823"/>
    </source>
</evidence>
<gene>
    <name evidence="1" type="ORF">OTI717_LOCUS39442</name>
</gene>
<dbReference type="PANTHER" id="PTHR46954:SF1">
    <property type="entry name" value="C2H2-TYPE DOMAIN-CONTAINING PROTEIN"/>
    <property type="match status" value="1"/>
</dbReference>
<organism evidence="1 2">
    <name type="scientific">Rotaria sordida</name>
    <dbReference type="NCBI Taxonomy" id="392033"/>
    <lineage>
        <taxon>Eukaryota</taxon>
        <taxon>Metazoa</taxon>
        <taxon>Spiralia</taxon>
        <taxon>Gnathifera</taxon>
        <taxon>Rotifera</taxon>
        <taxon>Eurotatoria</taxon>
        <taxon>Bdelloidea</taxon>
        <taxon>Philodinida</taxon>
        <taxon>Philodinidae</taxon>
        <taxon>Rotaria</taxon>
    </lineage>
</organism>
<name>A0A820CJH2_9BILA</name>
<evidence type="ECO:0000313" key="1">
    <source>
        <dbReference type="EMBL" id="CAF4222817.1"/>
    </source>
</evidence>
<comment type="caution">
    <text evidence="1">The sequence shown here is derived from an EMBL/GenBank/DDBJ whole genome shotgun (WGS) entry which is preliminary data.</text>
</comment>
<protein>
    <submittedName>
        <fullName evidence="1">Uncharacterized protein</fullName>
    </submittedName>
</protein>
<reference evidence="1" key="1">
    <citation type="submission" date="2021-02" db="EMBL/GenBank/DDBJ databases">
        <authorList>
            <person name="Nowell W R."/>
        </authorList>
    </citation>
    <scope>NUCLEOTIDE SEQUENCE</scope>
</reference>
<dbReference type="Proteomes" id="UP000663823">
    <property type="component" value="Unassembled WGS sequence"/>
</dbReference>
<proteinExistence type="predicted"/>
<dbReference type="EMBL" id="CAJOAX010025464">
    <property type="protein sequence ID" value="CAF4222817.1"/>
    <property type="molecule type" value="Genomic_DNA"/>
</dbReference>
<feature type="non-terminal residue" evidence="1">
    <location>
        <position position="1"/>
    </location>
</feature>
<dbReference type="AlphaFoldDB" id="A0A820CJH2"/>
<dbReference type="PANTHER" id="PTHR46954">
    <property type="entry name" value="C2H2-TYPE DOMAIN-CONTAINING PROTEIN"/>
    <property type="match status" value="1"/>
</dbReference>
<accession>A0A820CJH2</accession>